<dbReference type="EMBL" id="MW366843">
    <property type="protein sequence ID" value="QQO90322.1"/>
    <property type="molecule type" value="Genomic_DNA"/>
</dbReference>
<sequence>MSLINLKLDGGTVESTSATQAVIASAKLVFGVKGEAIVKRMEEMVKVKELDTSKIDYILDQIKTSTDDELRKWKATASGKATITSARALVSAKSLVQVINALRGIKVPRVATKTGVKGTAGVVAKTRTPTKPVVAQRTDTQKALPKVNLRSITPKFMNTVSQAQIDSIAAQLSEATGLTFAGQPVQNANGQSSPWNFIALNPNARYVSVNIDPPFHFNEYSSSSAWGVSAQTKGGKFAFGNQLRKPTVQALAKEVRAVVGTASKVAKAVKKLDMPKTYKITELRRMTHTQRVAFTKKLNLVLGLDNLVYGISNNGESFKSEPGEEWEMQGHLGGSDVFITFDGPYDNEQTGKWSVSMNDLDDGEQESFTANDFDGMRSFIHNNKK</sequence>
<dbReference type="Proteomes" id="UP000596123">
    <property type="component" value="Segment"/>
</dbReference>
<name>A0A7T8EPJ7_9CAUD</name>
<organism evidence="1 2">
    <name type="scientific">Erwinia phage pEa_SNUABM_5</name>
    <dbReference type="NCBI Taxonomy" id="2797313"/>
    <lineage>
        <taxon>Viruses</taxon>
        <taxon>Duplodnaviria</taxon>
        <taxon>Heunggongvirae</taxon>
        <taxon>Uroviricota</taxon>
        <taxon>Caudoviricetes</taxon>
        <taxon>Rivsvirus</taxon>
        <taxon>Rivsvirus SNUABM5</taxon>
    </lineage>
</organism>
<protein>
    <submittedName>
        <fullName evidence="1">Uncharacterized protein</fullName>
    </submittedName>
</protein>
<proteinExistence type="predicted"/>
<keyword evidence="2" id="KW-1185">Reference proteome</keyword>
<accession>A0A7T8EPJ7</accession>
<evidence type="ECO:0000313" key="1">
    <source>
        <dbReference type="EMBL" id="QQO90322.1"/>
    </source>
</evidence>
<gene>
    <name evidence="1" type="ORF">pEaSNUABM5_00180</name>
</gene>
<evidence type="ECO:0000313" key="2">
    <source>
        <dbReference type="Proteomes" id="UP000596123"/>
    </source>
</evidence>
<reference evidence="1 2" key="1">
    <citation type="submission" date="2020-12" db="EMBL/GenBank/DDBJ databases">
        <title>Complete genome sequence of Erwinia phage pEa_SNUABM_5.</title>
        <authorList>
            <person name="Kim S.G."/>
            <person name="Lee S.B."/>
            <person name="Kwon J."/>
            <person name="Park S.C."/>
        </authorList>
    </citation>
    <scope>NUCLEOTIDE SEQUENCE [LARGE SCALE GENOMIC DNA]</scope>
</reference>